<dbReference type="InterPro" id="IPR040468">
    <property type="entry name" value="TRAF3IP1_N"/>
</dbReference>
<keyword evidence="4" id="KW-0970">Cilium biogenesis/degradation</keyword>
<comment type="subcellular location">
    <subcellularLocation>
        <location evidence="2">Cytoplasm</location>
        <location evidence="2">Cytoskeleton</location>
        <location evidence="2">Cilium axoneme</location>
    </subcellularLocation>
    <subcellularLocation>
        <location evidence="1">Cytoplasm</location>
        <location evidence="1">Cytoskeleton</location>
        <location evidence="1">Cilium basal body</location>
    </subcellularLocation>
</comment>
<keyword evidence="5 10" id="KW-0175">Coiled coil</keyword>
<evidence type="ECO:0000256" key="3">
    <source>
        <dbReference type="ARBA" id="ARBA00022490"/>
    </source>
</evidence>
<evidence type="ECO:0000313" key="15">
    <source>
        <dbReference type="Proteomes" id="UP000748531"/>
    </source>
</evidence>
<dbReference type="Proteomes" id="UP000748531">
    <property type="component" value="Unassembled WGS sequence"/>
</dbReference>
<evidence type="ECO:0000256" key="2">
    <source>
        <dbReference type="ARBA" id="ARBA00004430"/>
    </source>
</evidence>
<dbReference type="GO" id="GO:0048731">
    <property type="term" value="P:system development"/>
    <property type="evidence" value="ECO:0007669"/>
    <property type="project" value="UniProtKB-ARBA"/>
</dbReference>
<dbReference type="FunFam" id="1.10.418.50:FF:000001">
    <property type="entry name" value="TRAF3-interacting protein 1 isoform X1"/>
    <property type="match status" value="1"/>
</dbReference>
<keyword evidence="3" id="KW-0963">Cytoplasm</keyword>
<evidence type="ECO:0000256" key="10">
    <source>
        <dbReference type="SAM" id="Coils"/>
    </source>
</evidence>
<name>A0A8J4SSK7_9TREM</name>
<dbReference type="PANTHER" id="PTHR31363">
    <property type="entry name" value="TRAF3-INTERACTING PROTEIN 1"/>
    <property type="match status" value="1"/>
</dbReference>
<evidence type="ECO:0000256" key="6">
    <source>
        <dbReference type="ARBA" id="ARBA00023212"/>
    </source>
</evidence>
<feature type="region of interest" description="Disordered" evidence="11">
    <location>
        <begin position="132"/>
        <end position="343"/>
    </location>
</feature>
<evidence type="ECO:0000256" key="4">
    <source>
        <dbReference type="ARBA" id="ARBA00022794"/>
    </source>
</evidence>
<dbReference type="Gene3D" id="1.10.418.50">
    <property type="entry name" value="Microtubule-binding protein MIP-T3"/>
    <property type="match status" value="1"/>
</dbReference>
<dbReference type="InterPro" id="IPR018799">
    <property type="entry name" value="TRAF3IP1"/>
</dbReference>
<dbReference type="GO" id="GO:0036064">
    <property type="term" value="C:ciliary basal body"/>
    <property type="evidence" value="ECO:0007669"/>
    <property type="project" value="TreeGrafter"/>
</dbReference>
<evidence type="ECO:0000256" key="8">
    <source>
        <dbReference type="ARBA" id="ARBA00043971"/>
    </source>
</evidence>
<sequence>MEVDPRVIKRTQETLGRIIKKPTLTDKLLSRPPFRFIHDICTAFIRSTGLMKGLFRPEELNADNVKDKDSKLAFLQKLVDYLSIAHGYIIPVRIMSVIAGKEPEKTNEMLFLLADIINKGVNNEDCIARTQRGDARQLGKKSTVKAPEQHAASATDALKKNAPAEAGTTQGDSKNDNDECKQKKTRRDKEKAEEVSRRHTFRSKIAESETDNTPALEKKRTDEAHHQTAKRTLESTPEQKERSKQETGRQSAQSHEPTNQQQSRSSSTVGKSREEEGTPVSRGNLESPTTTRISRPASAKGNRARKEISVEPVIATTPIQEEPKADVTPNARLAPPRPRKSADVTIEDSTKINGAAGSGITGLIIPESHQDSDEDEDAQFVVEETVCSRTNMLAKMGDGDTDDQQEHGGLVTKMLQSKREFEAGNITSHSKIDSQGVAADHIDEATRQRERANIEKEVERICQALQSLSRSALPLGKLMDFVQEDLESMQQEFERWMVENQALRAQIRQEESLTQSSLDPLRAQLNELKNYACEQRKAIARFKAMILTNDERIQDLLSNSLAGAR</sequence>
<gene>
    <name evidence="14" type="ORF">PHET_01177</name>
</gene>
<dbReference type="GO" id="GO:0042073">
    <property type="term" value="P:intraciliary transport"/>
    <property type="evidence" value="ECO:0007669"/>
    <property type="project" value="TreeGrafter"/>
</dbReference>
<evidence type="ECO:0000313" key="14">
    <source>
        <dbReference type="EMBL" id="KAF5404235.1"/>
    </source>
</evidence>
<proteinExistence type="inferred from homology"/>
<keyword evidence="7" id="KW-0966">Cell projection</keyword>
<dbReference type="EMBL" id="LUCH01000825">
    <property type="protein sequence ID" value="KAF5404235.1"/>
    <property type="molecule type" value="Genomic_DNA"/>
</dbReference>
<protein>
    <recommendedName>
        <fullName evidence="9">TRAF3-interacting protein 1</fullName>
    </recommendedName>
</protein>
<dbReference type="GO" id="GO:0008017">
    <property type="term" value="F:microtubule binding"/>
    <property type="evidence" value="ECO:0007669"/>
    <property type="project" value="InterPro"/>
</dbReference>
<feature type="domain" description="TRAF3-interacting protein 1 N-terminal" evidence="12">
    <location>
        <begin position="8"/>
        <end position="115"/>
    </location>
</feature>
<keyword evidence="6" id="KW-0206">Cytoskeleton</keyword>
<keyword evidence="15" id="KW-1185">Reference proteome</keyword>
<evidence type="ECO:0000256" key="11">
    <source>
        <dbReference type="SAM" id="MobiDB-lite"/>
    </source>
</evidence>
<dbReference type="GO" id="GO:0060271">
    <property type="term" value="P:cilium assembly"/>
    <property type="evidence" value="ECO:0007669"/>
    <property type="project" value="TreeGrafter"/>
</dbReference>
<dbReference type="Pfam" id="PF17749">
    <property type="entry name" value="MIP-T3_C"/>
    <property type="match status" value="1"/>
</dbReference>
<evidence type="ECO:0000259" key="12">
    <source>
        <dbReference type="Pfam" id="PF10243"/>
    </source>
</evidence>
<accession>A0A8J4SSK7</accession>
<feature type="compositionally biased region" description="Polar residues" evidence="11">
    <location>
        <begin position="284"/>
        <end position="293"/>
    </location>
</feature>
<dbReference type="Pfam" id="PF10243">
    <property type="entry name" value="MIP-T3"/>
    <property type="match status" value="1"/>
</dbReference>
<comment type="similarity">
    <text evidence="8">Belongs to the TRAF3IP1 family.</text>
</comment>
<dbReference type="GO" id="GO:0030992">
    <property type="term" value="C:intraciliary transport particle B"/>
    <property type="evidence" value="ECO:0007669"/>
    <property type="project" value="TreeGrafter"/>
</dbReference>
<evidence type="ECO:0000256" key="5">
    <source>
        <dbReference type="ARBA" id="ARBA00023054"/>
    </source>
</evidence>
<dbReference type="GO" id="GO:0005930">
    <property type="term" value="C:axoneme"/>
    <property type="evidence" value="ECO:0007669"/>
    <property type="project" value="UniProtKB-SubCell"/>
</dbReference>
<evidence type="ECO:0000256" key="1">
    <source>
        <dbReference type="ARBA" id="ARBA00004120"/>
    </source>
</evidence>
<comment type="caution">
    <text evidence="14">The sequence shown here is derived from an EMBL/GenBank/DDBJ whole genome shotgun (WGS) entry which is preliminary data.</text>
</comment>
<evidence type="ECO:0000259" key="13">
    <source>
        <dbReference type="Pfam" id="PF17749"/>
    </source>
</evidence>
<dbReference type="AlphaFoldDB" id="A0A8J4SSK7"/>
<dbReference type="GO" id="GO:0048513">
    <property type="term" value="P:animal organ development"/>
    <property type="evidence" value="ECO:0007669"/>
    <property type="project" value="UniProtKB-ARBA"/>
</dbReference>
<feature type="coiled-coil region" evidence="10">
    <location>
        <begin position="451"/>
        <end position="506"/>
    </location>
</feature>
<evidence type="ECO:0000256" key="9">
    <source>
        <dbReference type="ARBA" id="ARBA00070492"/>
    </source>
</evidence>
<feature type="domain" description="TRAF3-interacting protein 1 C-terminal" evidence="13">
    <location>
        <begin position="403"/>
        <end position="559"/>
    </location>
</feature>
<feature type="compositionally biased region" description="Polar residues" evidence="11">
    <location>
        <begin position="248"/>
        <end position="270"/>
    </location>
</feature>
<feature type="compositionally biased region" description="Basic and acidic residues" evidence="11">
    <location>
        <begin position="216"/>
        <end position="247"/>
    </location>
</feature>
<feature type="compositionally biased region" description="Basic and acidic residues" evidence="11">
    <location>
        <begin position="173"/>
        <end position="197"/>
    </location>
</feature>
<dbReference type="InterPro" id="IPR041476">
    <property type="entry name" value="TRAF3IP1_C"/>
</dbReference>
<dbReference type="GO" id="GO:0070507">
    <property type="term" value="P:regulation of microtubule cytoskeleton organization"/>
    <property type="evidence" value="ECO:0007669"/>
    <property type="project" value="TreeGrafter"/>
</dbReference>
<organism evidence="14 15">
    <name type="scientific">Paragonimus heterotremus</name>
    <dbReference type="NCBI Taxonomy" id="100268"/>
    <lineage>
        <taxon>Eukaryota</taxon>
        <taxon>Metazoa</taxon>
        <taxon>Spiralia</taxon>
        <taxon>Lophotrochozoa</taxon>
        <taxon>Platyhelminthes</taxon>
        <taxon>Trematoda</taxon>
        <taxon>Digenea</taxon>
        <taxon>Plagiorchiida</taxon>
        <taxon>Troglotremata</taxon>
        <taxon>Troglotrematidae</taxon>
        <taxon>Paragonimus</taxon>
    </lineage>
</organism>
<dbReference type="InterPro" id="IPR042576">
    <property type="entry name" value="TRAF3IP1_N_sf"/>
</dbReference>
<evidence type="ECO:0000256" key="7">
    <source>
        <dbReference type="ARBA" id="ARBA00023273"/>
    </source>
</evidence>
<dbReference type="PANTHER" id="PTHR31363:SF0">
    <property type="entry name" value="TRAF3-INTERACTING PROTEIN 1"/>
    <property type="match status" value="1"/>
</dbReference>
<reference evidence="14" key="1">
    <citation type="submission" date="2019-05" db="EMBL/GenBank/DDBJ databases">
        <title>Annotation for the trematode Paragonimus heterotremus.</title>
        <authorList>
            <person name="Choi Y.-J."/>
        </authorList>
    </citation>
    <scope>NUCLEOTIDE SEQUENCE</scope>
    <source>
        <strain evidence="14">LC</strain>
    </source>
</reference>
<dbReference type="OrthoDB" id="10258914at2759"/>